<keyword evidence="1 2" id="KW-0732">Signal</keyword>
<evidence type="ECO:0000313" key="4">
    <source>
        <dbReference type="EMBL" id="TXN34277.1"/>
    </source>
</evidence>
<feature type="chain" id="PRO_5022915342" evidence="2">
    <location>
        <begin position="21"/>
        <end position="260"/>
    </location>
</feature>
<dbReference type="AlphaFoldDB" id="A0A5C8UZU9"/>
<dbReference type="GO" id="GO:0016787">
    <property type="term" value="F:hydrolase activity"/>
    <property type="evidence" value="ECO:0007669"/>
    <property type="project" value="InterPro"/>
</dbReference>
<evidence type="ECO:0000259" key="3">
    <source>
        <dbReference type="Pfam" id="PF02230"/>
    </source>
</evidence>
<dbReference type="Gene3D" id="3.40.50.1820">
    <property type="entry name" value="alpha/beta hydrolase"/>
    <property type="match status" value="1"/>
</dbReference>
<organism evidence="4 5">
    <name type="scientific">Flagellimonas hymeniacidonis</name>
    <dbReference type="NCBI Taxonomy" id="2603628"/>
    <lineage>
        <taxon>Bacteria</taxon>
        <taxon>Pseudomonadati</taxon>
        <taxon>Bacteroidota</taxon>
        <taxon>Flavobacteriia</taxon>
        <taxon>Flavobacteriales</taxon>
        <taxon>Flavobacteriaceae</taxon>
        <taxon>Flagellimonas</taxon>
    </lineage>
</organism>
<dbReference type="InterPro" id="IPR029058">
    <property type="entry name" value="AB_hydrolase_fold"/>
</dbReference>
<feature type="domain" description="Phospholipase/carboxylesterase/thioesterase" evidence="3">
    <location>
        <begin position="52"/>
        <end position="246"/>
    </location>
</feature>
<comment type="caution">
    <text evidence="4">The sequence shown here is derived from an EMBL/GenBank/DDBJ whole genome shotgun (WGS) entry which is preliminary data.</text>
</comment>
<sequence>MRLLITLNLALFLLCSTNMASQDLSAYQKKVYEKKGDSLPYRLLLPKNYDATKKYPLVLFLHGSGERGNNNEAQLVHGSGLFLGETVMEKYPSIVVFPQCATNSSWAKIDVKGNIPNREFIYYEDAEPTKDMLLLEGLLKELKKTYKLDKSKIYVGGLSMGGMGTFELVRRNPKMFAAAFPICSGANPKIASKLKRLDWWVFHGEADTVVPEKYSAVMVQAMKSLEIDVKYSVYPGVGHNSWDNAFAEPELLSWLFSKSK</sequence>
<dbReference type="SUPFAM" id="SSF53474">
    <property type="entry name" value="alpha/beta-Hydrolases"/>
    <property type="match status" value="1"/>
</dbReference>
<keyword evidence="5" id="KW-1185">Reference proteome</keyword>
<reference evidence="4 5" key="1">
    <citation type="submission" date="2019-08" db="EMBL/GenBank/DDBJ databases">
        <title>Professor.</title>
        <authorList>
            <person name="Park J.S."/>
        </authorList>
    </citation>
    <scope>NUCLEOTIDE SEQUENCE [LARGE SCALE GENOMIC DNA]</scope>
    <source>
        <strain evidence="4 5">176CP5-101</strain>
    </source>
</reference>
<protein>
    <submittedName>
        <fullName evidence="4">Phospholipase</fullName>
    </submittedName>
</protein>
<feature type="signal peptide" evidence="2">
    <location>
        <begin position="1"/>
        <end position="20"/>
    </location>
</feature>
<dbReference type="RefSeq" id="WP_147745122.1">
    <property type="nucleotide sequence ID" value="NZ_VRUR01000003.1"/>
</dbReference>
<evidence type="ECO:0000256" key="2">
    <source>
        <dbReference type="SAM" id="SignalP"/>
    </source>
</evidence>
<dbReference type="InterPro" id="IPR050955">
    <property type="entry name" value="Plant_Biomass_Hydrol_Est"/>
</dbReference>
<evidence type="ECO:0000256" key="1">
    <source>
        <dbReference type="ARBA" id="ARBA00022729"/>
    </source>
</evidence>
<dbReference type="PANTHER" id="PTHR43037:SF1">
    <property type="entry name" value="BLL1128 PROTEIN"/>
    <property type="match status" value="1"/>
</dbReference>
<proteinExistence type="predicted"/>
<dbReference type="Proteomes" id="UP000321456">
    <property type="component" value="Unassembled WGS sequence"/>
</dbReference>
<name>A0A5C8UZU9_9FLAO</name>
<gene>
    <name evidence="4" type="ORF">FVB32_17270</name>
</gene>
<dbReference type="Pfam" id="PF02230">
    <property type="entry name" value="Abhydrolase_2"/>
    <property type="match status" value="1"/>
</dbReference>
<dbReference type="PANTHER" id="PTHR43037">
    <property type="entry name" value="UNNAMED PRODUCT-RELATED"/>
    <property type="match status" value="1"/>
</dbReference>
<evidence type="ECO:0000313" key="5">
    <source>
        <dbReference type="Proteomes" id="UP000321456"/>
    </source>
</evidence>
<dbReference type="EMBL" id="VRUR01000003">
    <property type="protein sequence ID" value="TXN34277.1"/>
    <property type="molecule type" value="Genomic_DNA"/>
</dbReference>
<accession>A0A5C8UZU9</accession>
<dbReference type="InterPro" id="IPR003140">
    <property type="entry name" value="PLipase/COase/thioEstase"/>
</dbReference>